<dbReference type="EMBL" id="WBSZ01002480">
    <property type="protein sequence ID" value="KAB2434343.1"/>
    <property type="molecule type" value="Genomic_DNA"/>
</dbReference>
<gene>
    <name evidence="2" type="ORF">F9C29_33715</name>
</gene>
<organism evidence="2 3">
    <name type="scientific">Enterobacter hormaechei</name>
    <dbReference type="NCBI Taxonomy" id="158836"/>
    <lineage>
        <taxon>Bacteria</taxon>
        <taxon>Pseudomonadati</taxon>
        <taxon>Pseudomonadota</taxon>
        <taxon>Gammaproteobacteria</taxon>
        <taxon>Enterobacterales</taxon>
        <taxon>Enterobacteriaceae</taxon>
        <taxon>Enterobacter</taxon>
        <taxon>Enterobacter cloacae complex</taxon>
    </lineage>
</organism>
<evidence type="ECO:0000313" key="2">
    <source>
        <dbReference type="EMBL" id="KAB2434343.1"/>
    </source>
</evidence>
<dbReference type="Proteomes" id="UP000476281">
    <property type="component" value="Unassembled WGS sequence"/>
</dbReference>
<feature type="non-terminal residue" evidence="2">
    <location>
        <position position="1"/>
    </location>
</feature>
<dbReference type="InterPro" id="IPR010344">
    <property type="entry name" value="YbjH"/>
</dbReference>
<evidence type="ECO:0000256" key="1">
    <source>
        <dbReference type="SAM" id="MobiDB-lite"/>
    </source>
</evidence>
<feature type="region of interest" description="Disordered" evidence="1">
    <location>
        <begin position="125"/>
        <end position="145"/>
    </location>
</feature>
<name>A0A6L3X3M5_9ENTR</name>
<evidence type="ECO:0000313" key="3">
    <source>
        <dbReference type="Proteomes" id="UP000476281"/>
    </source>
</evidence>
<reference evidence="2 3" key="1">
    <citation type="submission" date="2019-09" db="EMBL/GenBank/DDBJ databases">
        <title>Reversal of blaTEM antimicrobial resistance by CRISPR-Cas9 in clinical E. coli and other Enterobacteriaceae strains.</title>
        <authorList>
            <person name="Tagliaferri T."/>
            <person name="Guimaraes N."/>
            <person name="Pereira M."/>
            <person name="Felicori L."/>
            <person name="Horz H.-P."/>
            <person name="Santos S."/>
            <person name="Mendes T."/>
        </authorList>
    </citation>
    <scope>NUCLEOTIDE SEQUENCE [LARGE SCALE GENOMIC DNA]</scope>
    <source>
        <strain evidence="2 3">E2_blaTEM_MG</strain>
    </source>
</reference>
<accession>A0A6L3X3M5</accession>
<proteinExistence type="predicted"/>
<comment type="caution">
    <text evidence="2">The sequence shown here is derived from an EMBL/GenBank/DDBJ whole genome shotgun (WGS) entry which is preliminary data.</text>
</comment>
<protein>
    <submittedName>
        <fullName evidence="2">YjbH domain-containing protein</fullName>
    </submittedName>
</protein>
<dbReference type="Pfam" id="PF06082">
    <property type="entry name" value="YjbH"/>
    <property type="match status" value="1"/>
</dbReference>
<sequence length="145" mass="16779">LGWGYLGTSGNVKNPFCTYSDKYCYRDNSYQKAGSINGDQMFHGPATLFGGVEYQTPWQPLRLKLEYEGNDYSRDFAGKIEQKSKFNVGAIYRVTDWADVNLSYERGNTLMFGFTLRTNFNDMRPHYNDNPRPKYQPEPQDAIIQ</sequence>
<feature type="non-terminal residue" evidence="2">
    <location>
        <position position="145"/>
    </location>
</feature>
<dbReference type="AlphaFoldDB" id="A0A6L3X3M5"/>